<dbReference type="Pfam" id="PF13191">
    <property type="entry name" value="AAA_16"/>
    <property type="match status" value="1"/>
</dbReference>
<dbReference type="GO" id="GO:0005524">
    <property type="term" value="F:ATP binding"/>
    <property type="evidence" value="ECO:0007669"/>
    <property type="project" value="InterPro"/>
</dbReference>
<dbReference type="InterPro" id="IPR000719">
    <property type="entry name" value="Prot_kinase_dom"/>
</dbReference>
<evidence type="ECO:0000313" key="3">
    <source>
        <dbReference type="Proteomes" id="UP000271624"/>
    </source>
</evidence>
<sequence>MILSSYQIGEQIYAGTRTLVYRGVRQQDQKPVVIKLLRRDYPSVSELVQFRNQYTITKNLDNEGIVRTYSLENYQNSYALVMEDFGGISLKEYTSATPISLADFFPIALQIVTILNDLYHHRIIHKDIKPANILINPTRKQVKLIDFSIASLLSRETQTPSCPNVLEGTLAYISPEQTGRMNRLVDWRSDFYSLGASFYELLTGQLPFVTNDLMELVYCHLAKQPPQATTINTEIPIVISNIVAKLMAKNAEDRYQSALGLKHDLEQAYSIYKETGEFTNFELGKRDIPDRFTIPEKLYGRESEIKTLLTAFDRIAKPFTEVNRSEMILVAGYSGVGKTAIINVIHRPIVQKKGYFIKGKYDQFQRNIPLSGFVQAFRDLMQQILSEKDAQLHSWKNKILAELGEQSQVIIEVIPELEEIVGKQPPVTELFGSAAANRFNLLFQKFLQVFTSKEHPLVIFIDDLQWADSASLKLIELVMQSNTQYLLLIGAYRDNEVAPAHPLMLTLDKIEKDKGFINTIELKPLSLTDLNCLVADALNCSSDAAISLLDMELQVQLILPIDNQLQR</sequence>
<dbReference type="InterPro" id="IPR053159">
    <property type="entry name" value="Hybrid_Histidine_Kinase"/>
</dbReference>
<proteinExistence type="predicted"/>
<dbReference type="CDD" id="cd14014">
    <property type="entry name" value="STKc_PknB_like"/>
    <property type="match status" value="1"/>
</dbReference>
<protein>
    <recommendedName>
        <fullName evidence="1">Protein kinase domain-containing protein</fullName>
    </recommendedName>
</protein>
<dbReference type="PANTHER" id="PTHR43642">
    <property type="entry name" value="HYBRID SIGNAL TRANSDUCTION HISTIDINE KINASE G"/>
    <property type="match status" value="1"/>
</dbReference>
<dbReference type="EMBL" id="RSCL01000024">
    <property type="protein sequence ID" value="RUT00355.1"/>
    <property type="molecule type" value="Genomic_DNA"/>
</dbReference>
<evidence type="ECO:0000259" key="1">
    <source>
        <dbReference type="PROSITE" id="PS50011"/>
    </source>
</evidence>
<reference evidence="2" key="1">
    <citation type="submission" date="2018-12" db="EMBL/GenBank/DDBJ databases">
        <authorList>
            <person name="Will S."/>
            <person name="Neumann-Schaal M."/>
            <person name="Henke P."/>
        </authorList>
    </citation>
    <scope>NUCLEOTIDE SEQUENCE</scope>
    <source>
        <strain evidence="2">PCC 7102</strain>
    </source>
</reference>
<reference evidence="2" key="2">
    <citation type="journal article" date="2019" name="Genome Biol. Evol.">
        <title>Day and night: Metabolic profiles and evolutionary relationships of six axenic non-marine cyanobacteria.</title>
        <authorList>
            <person name="Will S.E."/>
            <person name="Henke P."/>
            <person name="Boedeker C."/>
            <person name="Huang S."/>
            <person name="Brinkmann H."/>
            <person name="Rohde M."/>
            <person name="Jarek M."/>
            <person name="Friedl T."/>
            <person name="Seufert S."/>
            <person name="Schumacher M."/>
            <person name="Overmann J."/>
            <person name="Neumann-Schaal M."/>
            <person name="Petersen J."/>
        </authorList>
    </citation>
    <scope>NUCLEOTIDE SEQUENCE [LARGE SCALE GENOMIC DNA]</scope>
    <source>
        <strain evidence="2">PCC 7102</strain>
    </source>
</reference>
<dbReference type="GO" id="GO:0004672">
    <property type="term" value="F:protein kinase activity"/>
    <property type="evidence" value="ECO:0007669"/>
    <property type="project" value="InterPro"/>
</dbReference>
<dbReference type="AlphaFoldDB" id="A0A433V2P3"/>
<feature type="domain" description="Protein kinase" evidence="1">
    <location>
        <begin position="6"/>
        <end position="266"/>
    </location>
</feature>
<dbReference type="PROSITE" id="PS00108">
    <property type="entry name" value="PROTEIN_KINASE_ST"/>
    <property type="match status" value="1"/>
</dbReference>
<dbReference type="SUPFAM" id="SSF56112">
    <property type="entry name" value="Protein kinase-like (PK-like)"/>
    <property type="match status" value="1"/>
</dbReference>
<gene>
    <name evidence="2" type="ORF">DSM106972_074830</name>
</gene>
<organism evidence="2 3">
    <name type="scientific">Dulcicalothrix desertica PCC 7102</name>
    <dbReference type="NCBI Taxonomy" id="232991"/>
    <lineage>
        <taxon>Bacteria</taxon>
        <taxon>Bacillati</taxon>
        <taxon>Cyanobacteriota</taxon>
        <taxon>Cyanophyceae</taxon>
        <taxon>Nostocales</taxon>
        <taxon>Calotrichaceae</taxon>
        <taxon>Dulcicalothrix</taxon>
    </lineage>
</organism>
<dbReference type="InterPro" id="IPR041664">
    <property type="entry name" value="AAA_16"/>
</dbReference>
<evidence type="ECO:0000313" key="2">
    <source>
        <dbReference type="EMBL" id="RUT00355.1"/>
    </source>
</evidence>
<dbReference type="SUPFAM" id="SSF52540">
    <property type="entry name" value="P-loop containing nucleoside triphosphate hydrolases"/>
    <property type="match status" value="1"/>
</dbReference>
<keyword evidence="3" id="KW-1185">Reference proteome</keyword>
<dbReference type="Gene3D" id="1.10.510.10">
    <property type="entry name" value="Transferase(Phosphotransferase) domain 1"/>
    <property type="match status" value="1"/>
</dbReference>
<dbReference type="Gene3D" id="3.40.50.300">
    <property type="entry name" value="P-loop containing nucleotide triphosphate hydrolases"/>
    <property type="match status" value="1"/>
</dbReference>
<dbReference type="Gene3D" id="3.30.200.20">
    <property type="entry name" value="Phosphorylase Kinase, domain 1"/>
    <property type="match status" value="1"/>
</dbReference>
<dbReference type="InterPro" id="IPR008271">
    <property type="entry name" value="Ser/Thr_kinase_AS"/>
</dbReference>
<dbReference type="PROSITE" id="PS50011">
    <property type="entry name" value="PROTEIN_KINASE_DOM"/>
    <property type="match status" value="1"/>
</dbReference>
<dbReference type="Proteomes" id="UP000271624">
    <property type="component" value="Unassembled WGS sequence"/>
</dbReference>
<dbReference type="SMART" id="SM00220">
    <property type="entry name" value="S_TKc"/>
    <property type="match status" value="1"/>
</dbReference>
<comment type="caution">
    <text evidence="2">The sequence shown here is derived from an EMBL/GenBank/DDBJ whole genome shotgun (WGS) entry which is preliminary data.</text>
</comment>
<dbReference type="InterPro" id="IPR011009">
    <property type="entry name" value="Kinase-like_dom_sf"/>
</dbReference>
<name>A0A433V2P3_9CYAN</name>
<accession>A0A433V2P3</accession>
<dbReference type="InterPro" id="IPR027417">
    <property type="entry name" value="P-loop_NTPase"/>
</dbReference>
<dbReference type="PANTHER" id="PTHR43642:SF1">
    <property type="entry name" value="HYBRID SIGNAL TRANSDUCTION HISTIDINE KINASE G"/>
    <property type="match status" value="1"/>
</dbReference>
<dbReference type="Pfam" id="PF00069">
    <property type="entry name" value="Pkinase"/>
    <property type="match status" value="1"/>
</dbReference>